<organism evidence="1 3">
    <name type="scientific">Hibiscus sabdariffa</name>
    <name type="common">roselle</name>
    <dbReference type="NCBI Taxonomy" id="183260"/>
    <lineage>
        <taxon>Eukaryota</taxon>
        <taxon>Viridiplantae</taxon>
        <taxon>Streptophyta</taxon>
        <taxon>Embryophyta</taxon>
        <taxon>Tracheophyta</taxon>
        <taxon>Spermatophyta</taxon>
        <taxon>Magnoliopsida</taxon>
        <taxon>eudicotyledons</taxon>
        <taxon>Gunneridae</taxon>
        <taxon>Pentapetalae</taxon>
        <taxon>rosids</taxon>
        <taxon>malvids</taxon>
        <taxon>Malvales</taxon>
        <taxon>Malvaceae</taxon>
        <taxon>Malvoideae</taxon>
        <taxon>Hibiscus</taxon>
    </lineage>
</organism>
<name>A0ABR2T3U2_9ROSI</name>
<accession>A0ABR2T3U2</accession>
<protein>
    <submittedName>
        <fullName evidence="1">Uncharacterized protein</fullName>
    </submittedName>
</protein>
<sequence>MVAGSVGFGLHVGCVVRGLRTDGFCYWKLGVGCFGWPGRGSVWRMAVVADATGGGCELGASMEARVRAVGLRWMGDSRGDDDEW</sequence>
<reference evidence="1 3" key="1">
    <citation type="journal article" date="2024" name="G3 (Bethesda)">
        <title>Genome assembly of Hibiscus sabdariffa L. provides insights into metabolisms of medicinal natural products.</title>
        <authorList>
            <person name="Kim T."/>
        </authorList>
    </citation>
    <scope>NUCLEOTIDE SEQUENCE [LARGE SCALE GENOMIC DNA]</scope>
    <source>
        <strain evidence="1">TK-2024</strain>
        <tissue evidence="1">Old leaves</tissue>
    </source>
</reference>
<comment type="caution">
    <text evidence="1">The sequence shown here is derived from an EMBL/GenBank/DDBJ whole genome shotgun (WGS) entry which is preliminary data.</text>
</comment>
<dbReference type="EMBL" id="JBBPBN010000009">
    <property type="protein sequence ID" value="KAK9031939.1"/>
    <property type="molecule type" value="Genomic_DNA"/>
</dbReference>
<gene>
    <name evidence="1" type="ORF">V6N11_056224</name>
    <name evidence="2" type="ORF">V6N11_056225</name>
</gene>
<keyword evidence="3" id="KW-1185">Reference proteome</keyword>
<evidence type="ECO:0000313" key="1">
    <source>
        <dbReference type="EMBL" id="KAK9031939.1"/>
    </source>
</evidence>
<evidence type="ECO:0000313" key="3">
    <source>
        <dbReference type="Proteomes" id="UP001396334"/>
    </source>
</evidence>
<evidence type="ECO:0000313" key="2">
    <source>
        <dbReference type="EMBL" id="KAK9031940.1"/>
    </source>
</evidence>
<dbReference type="Proteomes" id="UP001396334">
    <property type="component" value="Unassembled WGS sequence"/>
</dbReference>
<dbReference type="EMBL" id="JBBPBN010000009">
    <property type="protein sequence ID" value="KAK9031940.1"/>
    <property type="molecule type" value="Genomic_DNA"/>
</dbReference>
<proteinExistence type="predicted"/>